<evidence type="ECO:0000313" key="2">
    <source>
        <dbReference type="EMBL" id="KAF5805967.1"/>
    </source>
</evidence>
<sequence length="51" mass="5950">MVKTSMRASKSAKKKKKKKKKKEKKKEKKKPTLVTIEVLNALHPLLVFFLL</sequence>
<evidence type="ECO:0000256" key="1">
    <source>
        <dbReference type="SAM" id="MobiDB-lite"/>
    </source>
</evidence>
<feature type="region of interest" description="Disordered" evidence="1">
    <location>
        <begin position="1"/>
        <end position="30"/>
    </location>
</feature>
<feature type="compositionally biased region" description="Basic residues" evidence="1">
    <location>
        <begin position="10"/>
        <end position="30"/>
    </location>
</feature>
<organism evidence="2 3">
    <name type="scientific">Helianthus annuus</name>
    <name type="common">Common sunflower</name>
    <dbReference type="NCBI Taxonomy" id="4232"/>
    <lineage>
        <taxon>Eukaryota</taxon>
        <taxon>Viridiplantae</taxon>
        <taxon>Streptophyta</taxon>
        <taxon>Embryophyta</taxon>
        <taxon>Tracheophyta</taxon>
        <taxon>Spermatophyta</taxon>
        <taxon>Magnoliopsida</taxon>
        <taxon>eudicotyledons</taxon>
        <taxon>Gunneridae</taxon>
        <taxon>Pentapetalae</taxon>
        <taxon>asterids</taxon>
        <taxon>campanulids</taxon>
        <taxon>Asterales</taxon>
        <taxon>Asteraceae</taxon>
        <taxon>Asteroideae</taxon>
        <taxon>Heliantheae alliance</taxon>
        <taxon>Heliantheae</taxon>
        <taxon>Helianthus</taxon>
    </lineage>
</organism>
<dbReference type="AlphaFoldDB" id="A0A9K3J019"/>
<reference evidence="2" key="1">
    <citation type="journal article" date="2017" name="Nature">
        <title>The sunflower genome provides insights into oil metabolism, flowering and Asterid evolution.</title>
        <authorList>
            <person name="Badouin H."/>
            <person name="Gouzy J."/>
            <person name="Grassa C.J."/>
            <person name="Murat F."/>
            <person name="Staton S.E."/>
            <person name="Cottret L."/>
            <person name="Lelandais-Briere C."/>
            <person name="Owens G.L."/>
            <person name="Carrere S."/>
            <person name="Mayjonade B."/>
            <person name="Legrand L."/>
            <person name="Gill N."/>
            <person name="Kane N.C."/>
            <person name="Bowers J.E."/>
            <person name="Hubner S."/>
            <person name="Bellec A."/>
            <person name="Berard A."/>
            <person name="Berges H."/>
            <person name="Blanchet N."/>
            <person name="Boniface M.C."/>
            <person name="Brunel D."/>
            <person name="Catrice O."/>
            <person name="Chaidir N."/>
            <person name="Claudel C."/>
            <person name="Donnadieu C."/>
            <person name="Faraut T."/>
            <person name="Fievet G."/>
            <person name="Helmstetter N."/>
            <person name="King M."/>
            <person name="Knapp S.J."/>
            <person name="Lai Z."/>
            <person name="Le Paslier M.C."/>
            <person name="Lippi Y."/>
            <person name="Lorenzon L."/>
            <person name="Mandel J.R."/>
            <person name="Marage G."/>
            <person name="Marchand G."/>
            <person name="Marquand E."/>
            <person name="Bret-Mestries E."/>
            <person name="Morien E."/>
            <person name="Nambeesan S."/>
            <person name="Nguyen T."/>
            <person name="Pegot-Espagnet P."/>
            <person name="Pouilly N."/>
            <person name="Raftis F."/>
            <person name="Sallet E."/>
            <person name="Schiex T."/>
            <person name="Thomas J."/>
            <person name="Vandecasteele C."/>
            <person name="Vares D."/>
            <person name="Vear F."/>
            <person name="Vautrin S."/>
            <person name="Crespi M."/>
            <person name="Mangin B."/>
            <person name="Burke J.M."/>
            <person name="Salse J."/>
            <person name="Munos S."/>
            <person name="Vincourt P."/>
            <person name="Rieseberg L.H."/>
            <person name="Langlade N.B."/>
        </authorList>
    </citation>
    <scope>NUCLEOTIDE SEQUENCE</scope>
    <source>
        <tissue evidence="2">Leaves</tissue>
    </source>
</reference>
<proteinExistence type="predicted"/>
<protein>
    <submittedName>
        <fullName evidence="2">Uncharacterized protein</fullName>
    </submittedName>
</protein>
<dbReference type="Proteomes" id="UP000215914">
    <property type="component" value="Unassembled WGS sequence"/>
</dbReference>
<evidence type="ECO:0000313" key="3">
    <source>
        <dbReference type="Proteomes" id="UP000215914"/>
    </source>
</evidence>
<gene>
    <name evidence="2" type="ORF">HanXRQr2_Chr05g0215651</name>
</gene>
<reference evidence="2" key="2">
    <citation type="submission" date="2020-06" db="EMBL/GenBank/DDBJ databases">
        <title>Helianthus annuus Genome sequencing and assembly Release 2.</title>
        <authorList>
            <person name="Gouzy J."/>
            <person name="Langlade N."/>
            <person name="Munos S."/>
        </authorList>
    </citation>
    <scope>NUCLEOTIDE SEQUENCE</scope>
    <source>
        <tissue evidence="2">Leaves</tissue>
    </source>
</reference>
<dbReference type="EMBL" id="MNCJ02000320">
    <property type="protein sequence ID" value="KAF5805967.1"/>
    <property type="molecule type" value="Genomic_DNA"/>
</dbReference>
<comment type="caution">
    <text evidence="2">The sequence shown here is derived from an EMBL/GenBank/DDBJ whole genome shotgun (WGS) entry which is preliminary data.</text>
</comment>
<name>A0A9K3J019_HELAN</name>
<dbReference type="Gramene" id="mRNA:HanXRQr2_Chr05g0215651">
    <property type="protein sequence ID" value="CDS:HanXRQr2_Chr05g0215651.1"/>
    <property type="gene ID" value="HanXRQr2_Chr05g0215651"/>
</dbReference>
<keyword evidence="3" id="KW-1185">Reference proteome</keyword>
<accession>A0A9K3J019</accession>